<evidence type="ECO:0000313" key="3">
    <source>
        <dbReference type="EMBL" id="KAJ8905334.1"/>
    </source>
</evidence>
<reference evidence="3 4" key="1">
    <citation type="journal article" date="2023" name="Nat. Commun.">
        <title>Origin of minicircular mitochondrial genomes in red algae.</title>
        <authorList>
            <person name="Lee Y."/>
            <person name="Cho C.H."/>
            <person name="Lee Y.M."/>
            <person name="Park S.I."/>
            <person name="Yang J.H."/>
            <person name="West J.A."/>
            <person name="Bhattacharya D."/>
            <person name="Yoon H.S."/>
        </authorList>
    </citation>
    <scope>NUCLEOTIDE SEQUENCE [LARGE SCALE GENOMIC DNA]</scope>
    <source>
        <strain evidence="3 4">CCMP1338</strain>
        <tissue evidence="3">Whole cell</tissue>
    </source>
</reference>
<protein>
    <recommendedName>
        <fullName evidence="2">Thioesterase domain-containing protein</fullName>
    </recommendedName>
</protein>
<dbReference type="InterPro" id="IPR003736">
    <property type="entry name" value="PAAI_dom"/>
</dbReference>
<evidence type="ECO:0000313" key="4">
    <source>
        <dbReference type="Proteomes" id="UP001157974"/>
    </source>
</evidence>
<dbReference type="PANTHER" id="PTHR43240:SF8">
    <property type="entry name" value="PHENYLACETIC ACID DEGRADATION-RELATED PROTEIN"/>
    <property type="match status" value="1"/>
</dbReference>
<dbReference type="AlphaFoldDB" id="A0AAV8UTG0"/>
<dbReference type="InterPro" id="IPR029069">
    <property type="entry name" value="HotDog_dom_sf"/>
</dbReference>
<comment type="caution">
    <text evidence="3">The sequence shown here is derived from an EMBL/GenBank/DDBJ whole genome shotgun (WGS) entry which is preliminary data.</text>
</comment>
<accession>A0AAV8UTG0</accession>
<dbReference type="Pfam" id="PF03061">
    <property type="entry name" value="4HBT"/>
    <property type="match status" value="1"/>
</dbReference>
<name>A0AAV8UTG0_9RHOD</name>
<dbReference type="PANTHER" id="PTHR43240">
    <property type="entry name" value="1,4-DIHYDROXY-2-NAPHTHOYL-COA THIOESTERASE 1"/>
    <property type="match status" value="1"/>
</dbReference>
<dbReference type="CDD" id="cd03443">
    <property type="entry name" value="PaaI_thioesterase"/>
    <property type="match status" value="1"/>
</dbReference>
<dbReference type="GO" id="GO:0061522">
    <property type="term" value="F:1,4-dihydroxy-2-naphthoyl-CoA thioesterase activity"/>
    <property type="evidence" value="ECO:0007669"/>
    <property type="project" value="TreeGrafter"/>
</dbReference>
<dbReference type="NCBIfam" id="TIGR00369">
    <property type="entry name" value="unchar_dom_1"/>
    <property type="match status" value="1"/>
</dbReference>
<proteinExistence type="predicted"/>
<evidence type="ECO:0000259" key="2">
    <source>
        <dbReference type="Pfam" id="PF03061"/>
    </source>
</evidence>
<organism evidence="3 4">
    <name type="scientific">Rhodosorus marinus</name>
    <dbReference type="NCBI Taxonomy" id="101924"/>
    <lineage>
        <taxon>Eukaryota</taxon>
        <taxon>Rhodophyta</taxon>
        <taxon>Stylonematophyceae</taxon>
        <taxon>Stylonematales</taxon>
        <taxon>Stylonemataceae</taxon>
        <taxon>Rhodosorus</taxon>
    </lineage>
</organism>
<dbReference type="SUPFAM" id="SSF54637">
    <property type="entry name" value="Thioesterase/thiol ester dehydrase-isomerase"/>
    <property type="match status" value="1"/>
</dbReference>
<dbReference type="InterPro" id="IPR006683">
    <property type="entry name" value="Thioestr_dom"/>
</dbReference>
<keyword evidence="1" id="KW-0378">Hydrolase</keyword>
<gene>
    <name evidence="3" type="ORF">NDN08_001841</name>
</gene>
<dbReference type="Proteomes" id="UP001157974">
    <property type="component" value="Unassembled WGS sequence"/>
</dbReference>
<keyword evidence="4" id="KW-1185">Reference proteome</keyword>
<dbReference type="GO" id="GO:0005829">
    <property type="term" value="C:cytosol"/>
    <property type="evidence" value="ECO:0007669"/>
    <property type="project" value="TreeGrafter"/>
</dbReference>
<dbReference type="EMBL" id="JAMWBK010000005">
    <property type="protein sequence ID" value="KAJ8905334.1"/>
    <property type="molecule type" value="Genomic_DNA"/>
</dbReference>
<evidence type="ECO:0000256" key="1">
    <source>
        <dbReference type="ARBA" id="ARBA00022801"/>
    </source>
</evidence>
<sequence>MLNRGTFAKLRNALFGSQARWLSDSNLVRKLNDRISGLPKQLGVKITRAKRGGDIVAEMEIKPMHLAANGFCHAGSIVTLADTSCGHGTFASLPETATGFTTIELKSNFLGTTLSGAVVCEAFCVHSGRSTQVWDATVFIQESKKKIALFRCTQLILYPKPNP</sequence>
<feature type="domain" description="Thioesterase" evidence="2">
    <location>
        <begin position="69"/>
        <end position="144"/>
    </location>
</feature>
<dbReference type="Gene3D" id="3.10.129.10">
    <property type="entry name" value="Hotdog Thioesterase"/>
    <property type="match status" value="1"/>
</dbReference>